<keyword evidence="16" id="KW-1185">Reference proteome</keyword>
<dbReference type="InterPro" id="IPR013264">
    <property type="entry name" value="DNAG_N"/>
</dbReference>
<dbReference type="Gene3D" id="3.90.980.10">
    <property type="entry name" value="DNA primase, catalytic core, N-terminal domain"/>
    <property type="match status" value="1"/>
</dbReference>
<dbReference type="PIRSF" id="PIRSF002811">
    <property type="entry name" value="DnaG"/>
    <property type="match status" value="1"/>
</dbReference>
<evidence type="ECO:0000256" key="9">
    <source>
        <dbReference type="ARBA" id="ARBA00022842"/>
    </source>
</evidence>
<comment type="domain">
    <text evidence="12">Contains an N-terminal zinc-binding domain, a central core domain that contains the primase activity, and a C-terminal DnaB-binding domain.</text>
</comment>
<keyword evidence="7 12" id="KW-0863">Zinc-finger</keyword>
<feature type="zinc finger region" description="CHC2-type" evidence="12">
    <location>
        <begin position="40"/>
        <end position="64"/>
    </location>
</feature>
<evidence type="ECO:0000256" key="1">
    <source>
        <dbReference type="ARBA" id="ARBA00022478"/>
    </source>
</evidence>
<dbReference type="PANTHER" id="PTHR30313">
    <property type="entry name" value="DNA PRIMASE"/>
    <property type="match status" value="1"/>
</dbReference>
<dbReference type="InterPro" id="IPR030846">
    <property type="entry name" value="DnaG_bac"/>
</dbReference>
<organism evidence="15 16">
    <name type="scientific">Tigheibacillus jepli</name>
    <dbReference type="NCBI Taxonomy" id="3035914"/>
    <lineage>
        <taxon>Bacteria</taxon>
        <taxon>Bacillati</taxon>
        <taxon>Bacillota</taxon>
        <taxon>Bacilli</taxon>
        <taxon>Bacillales</taxon>
        <taxon>Bacillaceae</taxon>
        <taxon>Tigheibacillus</taxon>
    </lineage>
</organism>
<dbReference type="EC" id="2.7.7.101" evidence="12"/>
<keyword evidence="1 12" id="KW-0240">DNA-directed RNA polymerase</keyword>
<dbReference type="InterPro" id="IPR037068">
    <property type="entry name" value="DNA_primase_core_N_sf"/>
</dbReference>
<dbReference type="Proteomes" id="UP001228376">
    <property type="component" value="Unassembled WGS sequence"/>
</dbReference>
<evidence type="ECO:0000256" key="10">
    <source>
        <dbReference type="ARBA" id="ARBA00023125"/>
    </source>
</evidence>
<dbReference type="InterPro" id="IPR006295">
    <property type="entry name" value="DNA_primase_DnaG"/>
</dbReference>
<dbReference type="EMBL" id="JAROCA020000001">
    <property type="protein sequence ID" value="MDY0405548.1"/>
    <property type="molecule type" value="Genomic_DNA"/>
</dbReference>
<evidence type="ECO:0000256" key="2">
    <source>
        <dbReference type="ARBA" id="ARBA00022515"/>
    </source>
</evidence>
<feature type="domain" description="Toprim" evidence="14">
    <location>
        <begin position="260"/>
        <end position="341"/>
    </location>
</feature>
<evidence type="ECO:0000256" key="6">
    <source>
        <dbReference type="ARBA" id="ARBA00022723"/>
    </source>
</evidence>
<dbReference type="InterPro" id="IPR019475">
    <property type="entry name" value="DNA_primase_DnaB-bd"/>
</dbReference>
<dbReference type="InterPro" id="IPR036185">
    <property type="entry name" value="DNA_heli_DnaB-like_N_sf"/>
</dbReference>
<evidence type="ECO:0000256" key="4">
    <source>
        <dbReference type="ARBA" id="ARBA00022695"/>
    </source>
</evidence>
<evidence type="ECO:0000256" key="5">
    <source>
        <dbReference type="ARBA" id="ARBA00022705"/>
    </source>
</evidence>
<evidence type="ECO:0000313" key="16">
    <source>
        <dbReference type="Proteomes" id="UP001228376"/>
    </source>
</evidence>
<dbReference type="RefSeq" id="WP_306066268.1">
    <property type="nucleotide sequence ID" value="NZ_JAROCA020000001.1"/>
</dbReference>
<dbReference type="SUPFAM" id="SSF56731">
    <property type="entry name" value="DNA primase core"/>
    <property type="match status" value="1"/>
</dbReference>
<sequence>MANHIPNEVIEEIRKSNNIVEVVEEYVQLKKQGQNYIGLCPFHDEKTPSFSVSAEKQIFKCFGCGKSGNVFGFLMEIEGYNFVEAVKFFAERSGITLPESVAQPENSRISDDAQEVLQAYDWMTKFYHHFLRYAKDNKEGYQYFKDRGITDETIDLFKLGYAPMSTNFTASFLDKKGFRLPLLAKAGLLSLREDATAVDRFSGRIIFPIRNHLGKTVGFAGRTTTGEKPKYLNSSESELFQKSKLLYNFDLAKKQIRKTGEVILFEGYMDVISAYQSGIENVVATMGTALTQVQARLLKRYVDTVIVCYDGDDAGIEASYKAAKLLRETGCGVKVANLSGGVDPDNFIQKHGGEYFIEKIVHASDTYISFLMRYLKRKYNLSNEGDRIHYIEAVIREIALLDSVIEREYYLQELANEFSLSVDSLKSETETVRKKLGYNQGQQKKDSQQKQIQFFQAKRLLPAFHNAEKYLLAHMLHDRVISEKVRDELGASFNIDAHKIIATHLYAYYEEGNPSDVSMFVNRLEDEKLEKLVIDLAMLPIDREISDRELRDYIQVIREQSSSENDIKLLKEQQKIAEQQSDPITAAEIAVKIIALRKQLRHSHE</sequence>
<evidence type="ECO:0000256" key="13">
    <source>
        <dbReference type="PIRNR" id="PIRNR002811"/>
    </source>
</evidence>
<protein>
    <recommendedName>
        <fullName evidence="12 13">DNA primase</fullName>
        <ecNumber evidence="12">2.7.7.101</ecNumber>
    </recommendedName>
</protein>
<dbReference type="Gene3D" id="3.40.1360.10">
    <property type="match status" value="1"/>
</dbReference>
<dbReference type="PANTHER" id="PTHR30313:SF2">
    <property type="entry name" value="DNA PRIMASE"/>
    <property type="match status" value="1"/>
</dbReference>
<dbReference type="InterPro" id="IPR016136">
    <property type="entry name" value="DNA_helicase_N/primase_C"/>
</dbReference>
<evidence type="ECO:0000259" key="14">
    <source>
        <dbReference type="PROSITE" id="PS50880"/>
    </source>
</evidence>
<keyword evidence="6 12" id="KW-0479">Metal-binding</keyword>
<dbReference type="Pfam" id="PF08275">
    <property type="entry name" value="DNAG_N"/>
    <property type="match status" value="1"/>
</dbReference>
<reference evidence="15 16" key="1">
    <citation type="submission" date="2023-10" db="EMBL/GenBank/DDBJ databases">
        <title>179-bfca-hs.</title>
        <authorList>
            <person name="Miliotis G."/>
            <person name="Sengupta P."/>
            <person name="Hameed A."/>
            <person name="Chuvochina M."/>
            <person name="Mcdonagh F."/>
            <person name="Simpson A.C."/>
            <person name="Singh N.K."/>
            <person name="Rekha P.D."/>
            <person name="Raman K."/>
            <person name="Hugenholtz P."/>
            <person name="Venkateswaran K."/>
        </authorList>
    </citation>
    <scope>NUCLEOTIDE SEQUENCE [LARGE SCALE GENOMIC DNA]</scope>
    <source>
        <strain evidence="15 16">179-BFC-A-HS</strain>
    </source>
</reference>
<dbReference type="Gene3D" id="1.10.860.10">
    <property type="entry name" value="DNAb Helicase, Chain A"/>
    <property type="match status" value="1"/>
</dbReference>
<keyword evidence="3 12" id="KW-0808">Transferase</keyword>
<dbReference type="HAMAP" id="MF_00974">
    <property type="entry name" value="DNA_primase_DnaG"/>
    <property type="match status" value="1"/>
</dbReference>
<dbReference type="InterPro" id="IPR002694">
    <property type="entry name" value="Znf_CHC2"/>
</dbReference>
<dbReference type="InterPro" id="IPR034151">
    <property type="entry name" value="TOPRIM_DnaG_bac"/>
</dbReference>
<dbReference type="SMART" id="SM00493">
    <property type="entry name" value="TOPRIM"/>
    <property type="match status" value="1"/>
</dbReference>
<keyword evidence="10 12" id="KW-0238">DNA-binding</keyword>
<evidence type="ECO:0000256" key="12">
    <source>
        <dbReference type="HAMAP-Rule" id="MF_00974"/>
    </source>
</evidence>
<proteinExistence type="inferred from homology"/>
<dbReference type="Pfam" id="PF13155">
    <property type="entry name" value="Toprim_2"/>
    <property type="match status" value="1"/>
</dbReference>
<accession>A0ABU5CJ44</accession>
<comment type="subunit">
    <text evidence="12">Monomer. Interacts with DnaB.</text>
</comment>
<dbReference type="Pfam" id="PF01807">
    <property type="entry name" value="Zn_ribbon_DnaG"/>
    <property type="match status" value="1"/>
</dbReference>
<dbReference type="InterPro" id="IPR050219">
    <property type="entry name" value="DnaG_primase"/>
</dbReference>
<comment type="cofactor">
    <cofactor evidence="12 13">
        <name>Zn(2+)</name>
        <dbReference type="ChEBI" id="CHEBI:29105"/>
    </cofactor>
    <text evidence="12 13">Binds 1 zinc ion per monomer.</text>
</comment>
<dbReference type="Gene3D" id="3.90.580.10">
    <property type="entry name" value="Zinc finger, CHC2-type domain"/>
    <property type="match status" value="1"/>
</dbReference>
<dbReference type="InterPro" id="IPR007693">
    <property type="entry name" value="DNA_helicase_DnaB-like_N"/>
</dbReference>
<dbReference type="SMART" id="SM00400">
    <property type="entry name" value="ZnF_CHCC"/>
    <property type="match status" value="1"/>
</dbReference>
<dbReference type="Pfam" id="PF10410">
    <property type="entry name" value="DnaB_bind"/>
    <property type="match status" value="1"/>
</dbReference>
<keyword evidence="5 12" id="KW-0235">DNA replication</keyword>
<comment type="similarity">
    <text evidence="12 13">Belongs to the DnaG primase family.</text>
</comment>
<dbReference type="SUPFAM" id="SSF48024">
    <property type="entry name" value="N-terminal domain of DnaB helicase"/>
    <property type="match status" value="1"/>
</dbReference>
<keyword evidence="4 12" id="KW-0548">Nucleotidyltransferase</keyword>
<evidence type="ECO:0000256" key="7">
    <source>
        <dbReference type="ARBA" id="ARBA00022771"/>
    </source>
</evidence>
<comment type="caution">
    <text evidence="15">The sequence shown here is derived from an EMBL/GenBank/DDBJ whole genome shotgun (WGS) entry which is preliminary data.</text>
</comment>
<keyword evidence="2 12" id="KW-0639">Primosome</keyword>
<evidence type="ECO:0000313" key="15">
    <source>
        <dbReference type="EMBL" id="MDY0405548.1"/>
    </source>
</evidence>
<evidence type="ECO:0000256" key="11">
    <source>
        <dbReference type="ARBA" id="ARBA00023163"/>
    </source>
</evidence>
<dbReference type="InterPro" id="IPR036977">
    <property type="entry name" value="DNA_primase_Znf_CHC2"/>
</dbReference>
<keyword evidence="11 12" id="KW-0804">Transcription</keyword>
<keyword evidence="9" id="KW-0460">Magnesium</keyword>
<dbReference type="SUPFAM" id="SSF57783">
    <property type="entry name" value="Zinc beta-ribbon"/>
    <property type="match status" value="1"/>
</dbReference>
<evidence type="ECO:0000256" key="3">
    <source>
        <dbReference type="ARBA" id="ARBA00022679"/>
    </source>
</evidence>
<dbReference type="InterPro" id="IPR006171">
    <property type="entry name" value="TOPRIM_dom"/>
</dbReference>
<gene>
    <name evidence="12 15" type="primary">dnaG</name>
    <name evidence="15" type="ORF">P5G51_009180</name>
</gene>
<dbReference type="CDD" id="cd03364">
    <property type="entry name" value="TOPRIM_DnaG_primases"/>
    <property type="match status" value="1"/>
</dbReference>
<comment type="catalytic activity">
    <reaction evidence="12">
        <text>ssDNA + n NTP = ssDNA/pppN(pN)n-1 hybrid + (n-1) diphosphate.</text>
        <dbReference type="EC" id="2.7.7.101"/>
    </reaction>
</comment>
<evidence type="ECO:0000256" key="8">
    <source>
        <dbReference type="ARBA" id="ARBA00022833"/>
    </source>
</evidence>
<name>A0ABU5CJ44_9BACI</name>
<keyword evidence="8 12" id="KW-0862">Zinc</keyword>
<comment type="function">
    <text evidence="12 13">RNA polymerase that catalyzes the synthesis of short RNA molecules used as primers for DNA polymerase during DNA replication.</text>
</comment>
<dbReference type="Pfam" id="PF00772">
    <property type="entry name" value="DnaB"/>
    <property type="match status" value="1"/>
</dbReference>
<dbReference type="PROSITE" id="PS50880">
    <property type="entry name" value="TOPRIM"/>
    <property type="match status" value="1"/>
</dbReference>
<dbReference type="NCBIfam" id="TIGR01391">
    <property type="entry name" value="dnaG"/>
    <property type="match status" value="1"/>
</dbReference>